<evidence type="ECO:0000313" key="5">
    <source>
        <dbReference type="Proteomes" id="UP000315983"/>
    </source>
</evidence>
<feature type="domain" description="HTH merR-type" evidence="2">
    <location>
        <begin position="4"/>
        <end position="74"/>
    </location>
</feature>
<dbReference type="Gene3D" id="3.20.80.10">
    <property type="entry name" value="Regulatory factor, effector binding domain"/>
    <property type="match status" value="1"/>
</dbReference>
<dbReference type="Proteomes" id="UP000677457">
    <property type="component" value="Unassembled WGS sequence"/>
</dbReference>
<dbReference type="SMART" id="SM00422">
    <property type="entry name" value="HTH_MERR"/>
    <property type="match status" value="1"/>
</dbReference>
<dbReference type="AlphaFoldDB" id="A0A542XKX6"/>
<evidence type="ECO:0000313" key="3">
    <source>
        <dbReference type="EMBL" id="GIM83488.1"/>
    </source>
</evidence>
<evidence type="ECO:0000313" key="6">
    <source>
        <dbReference type="Proteomes" id="UP000677457"/>
    </source>
</evidence>
<keyword evidence="6" id="KW-1185">Reference proteome</keyword>
<gene>
    <name evidence="4" type="ORF">FB564_1602</name>
    <name evidence="3" type="ORF">Sar04_12480</name>
</gene>
<dbReference type="GO" id="GO:0003677">
    <property type="term" value="F:DNA binding"/>
    <property type="evidence" value="ECO:0007669"/>
    <property type="project" value="UniProtKB-KW"/>
</dbReference>
<dbReference type="PANTHER" id="PTHR30204:SF97">
    <property type="entry name" value="MERR FAMILY REGULATORY PROTEIN"/>
    <property type="match status" value="1"/>
</dbReference>
<protein>
    <submittedName>
        <fullName evidence="4">Effector-binding domain-containing protein</fullName>
    </submittedName>
    <submittedName>
        <fullName evidence="3">MerR family transcriptional regulator</fullName>
    </submittedName>
</protein>
<sequence>MDDLIPIGRFSRMSRLSVKALRFYNEQGLLAPAWVDPSSGYRYYRRAQAERAEAIRVLRAIDMPIADIRDLLADDDPELTGKRLVAHRERLRARLAEQERMLRFLEVLIDRGGRVMPYDVIVKEAATIPVASLTLHTSLDAIGADMGRGFGTVVDAIGNAGAESNGKPFVIYHDVIDEQTNGDIEICIPVPAGTVLPGDPVRYHELPGGPVATTVHRGPYQEISPAYHVVTGWIEQEGMHPAGPPREVYLNDPQTVSPAELLTEVQFPIDRAPR</sequence>
<dbReference type="Pfam" id="PF13411">
    <property type="entry name" value="MerR_1"/>
    <property type="match status" value="1"/>
</dbReference>
<dbReference type="Proteomes" id="UP000315983">
    <property type="component" value="Unassembled WGS sequence"/>
</dbReference>
<dbReference type="InterPro" id="IPR011256">
    <property type="entry name" value="Reg_factor_effector_dom_sf"/>
</dbReference>
<dbReference type="InterPro" id="IPR029442">
    <property type="entry name" value="GyrI-like"/>
</dbReference>
<dbReference type="SUPFAM" id="SSF55136">
    <property type="entry name" value="Probable bacterial effector-binding domain"/>
    <property type="match status" value="1"/>
</dbReference>
<dbReference type="EMBL" id="BOQM01000008">
    <property type="protein sequence ID" value="GIM83488.1"/>
    <property type="molecule type" value="Genomic_DNA"/>
</dbReference>
<dbReference type="SUPFAM" id="SSF46955">
    <property type="entry name" value="Putative DNA-binding domain"/>
    <property type="match status" value="1"/>
</dbReference>
<evidence type="ECO:0000259" key="2">
    <source>
        <dbReference type="PROSITE" id="PS50937"/>
    </source>
</evidence>
<dbReference type="RefSeq" id="WP_016814075.1">
    <property type="nucleotide sequence ID" value="NZ_BOQM01000008.1"/>
</dbReference>
<proteinExistence type="predicted"/>
<dbReference type="GeneID" id="93770894"/>
<dbReference type="EMBL" id="VFOL01000001">
    <property type="protein sequence ID" value="TQL36505.1"/>
    <property type="molecule type" value="Genomic_DNA"/>
</dbReference>
<dbReference type="Gene3D" id="1.10.1660.10">
    <property type="match status" value="1"/>
</dbReference>
<evidence type="ECO:0000256" key="1">
    <source>
        <dbReference type="ARBA" id="ARBA00023125"/>
    </source>
</evidence>
<dbReference type="CDD" id="cd01107">
    <property type="entry name" value="HTH_BmrR"/>
    <property type="match status" value="1"/>
</dbReference>
<dbReference type="Pfam" id="PF06445">
    <property type="entry name" value="GyrI-like"/>
    <property type="match status" value="1"/>
</dbReference>
<name>A0A542XKX6_SALAC</name>
<dbReference type="GO" id="GO:0003700">
    <property type="term" value="F:DNA-binding transcription factor activity"/>
    <property type="evidence" value="ECO:0007669"/>
    <property type="project" value="InterPro"/>
</dbReference>
<dbReference type="InterPro" id="IPR000551">
    <property type="entry name" value="MerR-type_HTH_dom"/>
</dbReference>
<dbReference type="SMART" id="SM00871">
    <property type="entry name" value="AraC_E_bind"/>
    <property type="match status" value="1"/>
</dbReference>
<dbReference type="InterPro" id="IPR047057">
    <property type="entry name" value="MerR_fam"/>
</dbReference>
<dbReference type="InterPro" id="IPR009061">
    <property type="entry name" value="DNA-bd_dom_put_sf"/>
</dbReference>
<evidence type="ECO:0000313" key="4">
    <source>
        <dbReference type="EMBL" id="TQL36505.1"/>
    </source>
</evidence>
<reference evidence="3 6" key="2">
    <citation type="submission" date="2021-03" db="EMBL/GenBank/DDBJ databases">
        <title>Whole genome shotgun sequence of Salinispora arenicola NBRC 105043.</title>
        <authorList>
            <person name="Komaki H."/>
            <person name="Tamura T."/>
        </authorList>
    </citation>
    <scope>NUCLEOTIDE SEQUENCE [LARGE SCALE GENOMIC DNA]</scope>
    <source>
        <strain evidence="3 6">NBRC 105043</strain>
    </source>
</reference>
<keyword evidence="1" id="KW-0238">DNA-binding</keyword>
<accession>A0A542XKX6</accession>
<reference evidence="4 5" key="1">
    <citation type="submission" date="2019-06" db="EMBL/GenBank/DDBJ databases">
        <title>Sequencing the genomes of 1000 actinobacteria strains.</title>
        <authorList>
            <person name="Klenk H.-P."/>
        </authorList>
    </citation>
    <scope>NUCLEOTIDE SEQUENCE [LARGE SCALE GENOMIC DNA]</scope>
    <source>
        <strain evidence="4 5">DSM 44819</strain>
    </source>
</reference>
<dbReference type="InterPro" id="IPR010499">
    <property type="entry name" value="AraC_E-bd"/>
</dbReference>
<dbReference type="PROSITE" id="PS50937">
    <property type="entry name" value="HTH_MERR_2"/>
    <property type="match status" value="1"/>
</dbReference>
<organism evidence="4 5">
    <name type="scientific">Salinispora arenicola</name>
    <dbReference type="NCBI Taxonomy" id="168697"/>
    <lineage>
        <taxon>Bacteria</taxon>
        <taxon>Bacillati</taxon>
        <taxon>Actinomycetota</taxon>
        <taxon>Actinomycetes</taxon>
        <taxon>Micromonosporales</taxon>
        <taxon>Micromonosporaceae</taxon>
        <taxon>Salinispora</taxon>
    </lineage>
</organism>
<comment type="caution">
    <text evidence="4">The sequence shown here is derived from an EMBL/GenBank/DDBJ whole genome shotgun (WGS) entry which is preliminary data.</text>
</comment>
<dbReference type="PANTHER" id="PTHR30204">
    <property type="entry name" value="REDOX-CYCLING DRUG-SENSING TRANSCRIPTIONAL ACTIVATOR SOXR"/>
    <property type="match status" value="1"/>
</dbReference>